<dbReference type="EMBL" id="BSOT01000005">
    <property type="protein sequence ID" value="GLR71003.1"/>
    <property type="molecule type" value="Genomic_DNA"/>
</dbReference>
<evidence type="ECO:0000313" key="6">
    <source>
        <dbReference type="EMBL" id="GLR71003.1"/>
    </source>
</evidence>
<organism evidence="6 7">
    <name type="scientific">Agaribacter marinus</name>
    <dbReference type="NCBI Taxonomy" id="1431249"/>
    <lineage>
        <taxon>Bacteria</taxon>
        <taxon>Pseudomonadati</taxon>
        <taxon>Pseudomonadota</taxon>
        <taxon>Gammaproteobacteria</taxon>
        <taxon>Alteromonadales</taxon>
        <taxon>Alteromonadaceae</taxon>
        <taxon>Agaribacter</taxon>
    </lineage>
</organism>
<dbReference type="InterPro" id="IPR036388">
    <property type="entry name" value="WH-like_DNA-bd_sf"/>
</dbReference>
<evidence type="ECO:0000259" key="5">
    <source>
        <dbReference type="PROSITE" id="PS50931"/>
    </source>
</evidence>
<comment type="similarity">
    <text evidence="1">Belongs to the LysR transcriptional regulatory family.</text>
</comment>
<dbReference type="PANTHER" id="PTHR30118">
    <property type="entry name" value="HTH-TYPE TRANSCRIPTIONAL REGULATOR LEUO-RELATED"/>
    <property type="match status" value="1"/>
</dbReference>
<name>A0AA37T241_9ALTE</name>
<dbReference type="InterPro" id="IPR037402">
    <property type="entry name" value="YidZ_PBP2"/>
</dbReference>
<feature type="domain" description="HTH lysR-type" evidence="5">
    <location>
        <begin position="4"/>
        <end position="61"/>
    </location>
</feature>
<gene>
    <name evidence="6" type="ORF">GCM10007852_19110</name>
</gene>
<keyword evidence="2" id="KW-0805">Transcription regulation</keyword>
<keyword evidence="4" id="KW-0804">Transcription</keyword>
<dbReference type="PROSITE" id="PS50931">
    <property type="entry name" value="HTH_LYSR"/>
    <property type="match status" value="1"/>
</dbReference>
<dbReference type="SUPFAM" id="SSF46785">
    <property type="entry name" value="Winged helix' DNA-binding domain"/>
    <property type="match status" value="1"/>
</dbReference>
<evidence type="ECO:0000256" key="2">
    <source>
        <dbReference type="ARBA" id="ARBA00023015"/>
    </source>
</evidence>
<evidence type="ECO:0000256" key="3">
    <source>
        <dbReference type="ARBA" id="ARBA00023125"/>
    </source>
</evidence>
<dbReference type="SUPFAM" id="SSF53850">
    <property type="entry name" value="Periplasmic binding protein-like II"/>
    <property type="match status" value="1"/>
</dbReference>
<keyword evidence="7" id="KW-1185">Reference proteome</keyword>
<keyword evidence="3" id="KW-0238">DNA-binding</keyword>
<dbReference type="Gene3D" id="1.10.10.10">
    <property type="entry name" value="Winged helix-like DNA-binding domain superfamily/Winged helix DNA-binding domain"/>
    <property type="match status" value="1"/>
</dbReference>
<dbReference type="InterPro" id="IPR050389">
    <property type="entry name" value="LysR-type_TF"/>
</dbReference>
<dbReference type="CDD" id="cd08417">
    <property type="entry name" value="PBP2_Nitroaromatics_like"/>
    <property type="match status" value="1"/>
</dbReference>
<sequence length="311" mass="34843">MKTQELNLLVTFDAIMTEGSITRAAERLAMTQPAVSNAVSRMRLVWKDELFVKDGRQIQPTLFARNLWSQIKEPLQMLGDAVEPNAFDPLTSTRAFRLAIPSAVVDIAWYKLRKIIETEAPLVNIHAVPYTIDNGEKVLIDAEVDLVIGAGIPITSVIHSEFLFQPEFVCIMRHGHPLAKKQLTIKEFTDAPHLLVSLSGDTVGYTDQVLAQQGLKRRIAMSVNHFSAIPSIIETSNLIAVVPPTALEEAIFSKRIAVTCPPLKITGDHVTSYWHKRQQNDGGLTWLRTHVNQIIKEHAINHYKKLKECLC</sequence>
<dbReference type="Pfam" id="PF03466">
    <property type="entry name" value="LysR_substrate"/>
    <property type="match status" value="1"/>
</dbReference>
<accession>A0AA37T241</accession>
<evidence type="ECO:0000256" key="1">
    <source>
        <dbReference type="ARBA" id="ARBA00009437"/>
    </source>
</evidence>
<dbReference type="InterPro" id="IPR000847">
    <property type="entry name" value="LysR_HTH_N"/>
</dbReference>
<reference evidence="6" key="2">
    <citation type="submission" date="2023-01" db="EMBL/GenBank/DDBJ databases">
        <title>Draft genome sequence of Agaribacter marinus strain NBRC 110023.</title>
        <authorList>
            <person name="Sun Q."/>
            <person name="Mori K."/>
        </authorList>
    </citation>
    <scope>NUCLEOTIDE SEQUENCE</scope>
    <source>
        <strain evidence="6">NBRC 110023</strain>
    </source>
</reference>
<evidence type="ECO:0000313" key="7">
    <source>
        <dbReference type="Proteomes" id="UP001156601"/>
    </source>
</evidence>
<proteinExistence type="inferred from homology"/>
<dbReference type="GO" id="GO:0003677">
    <property type="term" value="F:DNA binding"/>
    <property type="evidence" value="ECO:0007669"/>
    <property type="project" value="UniProtKB-KW"/>
</dbReference>
<dbReference type="Pfam" id="PF00126">
    <property type="entry name" value="HTH_1"/>
    <property type="match status" value="1"/>
</dbReference>
<dbReference type="InterPro" id="IPR036390">
    <property type="entry name" value="WH_DNA-bd_sf"/>
</dbReference>
<dbReference type="AlphaFoldDB" id="A0AA37T241"/>
<comment type="caution">
    <text evidence="6">The sequence shown here is derived from an EMBL/GenBank/DDBJ whole genome shotgun (WGS) entry which is preliminary data.</text>
</comment>
<dbReference type="RefSeq" id="WP_284217287.1">
    <property type="nucleotide sequence ID" value="NZ_BSOT01000005.1"/>
</dbReference>
<evidence type="ECO:0000256" key="4">
    <source>
        <dbReference type="ARBA" id="ARBA00023163"/>
    </source>
</evidence>
<dbReference type="PANTHER" id="PTHR30118:SF15">
    <property type="entry name" value="TRANSCRIPTIONAL REGULATORY PROTEIN"/>
    <property type="match status" value="1"/>
</dbReference>
<dbReference type="InterPro" id="IPR005119">
    <property type="entry name" value="LysR_subst-bd"/>
</dbReference>
<protein>
    <submittedName>
        <fullName evidence="6">LysR family transcriptional regulator</fullName>
    </submittedName>
</protein>
<dbReference type="Gene3D" id="3.40.190.10">
    <property type="entry name" value="Periplasmic binding protein-like II"/>
    <property type="match status" value="2"/>
</dbReference>
<dbReference type="Proteomes" id="UP001156601">
    <property type="component" value="Unassembled WGS sequence"/>
</dbReference>
<dbReference type="GO" id="GO:0003700">
    <property type="term" value="F:DNA-binding transcription factor activity"/>
    <property type="evidence" value="ECO:0007669"/>
    <property type="project" value="InterPro"/>
</dbReference>
<reference evidence="6" key="1">
    <citation type="journal article" date="2014" name="Int. J. Syst. Evol. Microbiol.">
        <title>Complete genome sequence of Corynebacterium casei LMG S-19264T (=DSM 44701T), isolated from a smear-ripened cheese.</title>
        <authorList>
            <consortium name="US DOE Joint Genome Institute (JGI-PGF)"/>
            <person name="Walter F."/>
            <person name="Albersmeier A."/>
            <person name="Kalinowski J."/>
            <person name="Ruckert C."/>
        </authorList>
    </citation>
    <scope>NUCLEOTIDE SEQUENCE</scope>
    <source>
        <strain evidence="6">NBRC 110023</strain>
    </source>
</reference>